<proteinExistence type="predicted"/>
<evidence type="ECO:0000313" key="1">
    <source>
        <dbReference type="EMBL" id="KAJ0025434.1"/>
    </source>
</evidence>
<evidence type="ECO:0000313" key="2">
    <source>
        <dbReference type="Proteomes" id="UP001163603"/>
    </source>
</evidence>
<accession>A0ACC0XX32</accession>
<dbReference type="EMBL" id="CM047745">
    <property type="protein sequence ID" value="KAJ0025434.1"/>
    <property type="molecule type" value="Genomic_DNA"/>
</dbReference>
<gene>
    <name evidence="1" type="ORF">Pint_08580</name>
</gene>
<protein>
    <submittedName>
        <fullName evidence="1">Uncharacterized protein</fullName>
    </submittedName>
</protein>
<comment type="caution">
    <text evidence="1">The sequence shown here is derived from an EMBL/GenBank/DDBJ whole genome shotgun (WGS) entry which is preliminary data.</text>
</comment>
<sequence length="194" mass="22194">MSLLKQSPSKNLRTKGFKVKNVVQICLLLAICIWLLHQVKHCYNEKRVYKKDTATVSEVQSGHESIKFGRKDIRSQTLQTALDVDRQEDRQGVFNMEFEEVGENKNEESEEEGRGGGDDEIDGHDQEKLEEEEFEDPIDEEDRVEEESEEQENEGAGSHFEDGISSVNQAQHGGERNSQTKEDQLEVEKKIKLG</sequence>
<reference evidence="2" key="1">
    <citation type="journal article" date="2023" name="G3 (Bethesda)">
        <title>Genome assembly and association tests identify interacting loci associated with vigor, precocity, and sex in interspecific pistachio rootstocks.</title>
        <authorList>
            <person name="Palmer W."/>
            <person name="Jacygrad E."/>
            <person name="Sagayaradj S."/>
            <person name="Cavanaugh K."/>
            <person name="Han R."/>
            <person name="Bertier L."/>
            <person name="Beede B."/>
            <person name="Kafkas S."/>
            <person name="Golino D."/>
            <person name="Preece J."/>
            <person name="Michelmore R."/>
        </authorList>
    </citation>
    <scope>NUCLEOTIDE SEQUENCE [LARGE SCALE GENOMIC DNA]</scope>
</reference>
<organism evidence="1 2">
    <name type="scientific">Pistacia integerrima</name>
    <dbReference type="NCBI Taxonomy" id="434235"/>
    <lineage>
        <taxon>Eukaryota</taxon>
        <taxon>Viridiplantae</taxon>
        <taxon>Streptophyta</taxon>
        <taxon>Embryophyta</taxon>
        <taxon>Tracheophyta</taxon>
        <taxon>Spermatophyta</taxon>
        <taxon>Magnoliopsida</taxon>
        <taxon>eudicotyledons</taxon>
        <taxon>Gunneridae</taxon>
        <taxon>Pentapetalae</taxon>
        <taxon>rosids</taxon>
        <taxon>malvids</taxon>
        <taxon>Sapindales</taxon>
        <taxon>Anacardiaceae</taxon>
        <taxon>Pistacia</taxon>
    </lineage>
</organism>
<keyword evidence="2" id="KW-1185">Reference proteome</keyword>
<name>A0ACC0XX32_9ROSI</name>
<dbReference type="Proteomes" id="UP001163603">
    <property type="component" value="Chromosome 10"/>
</dbReference>